<feature type="region of interest" description="Disordered" evidence="1">
    <location>
        <begin position="193"/>
        <end position="213"/>
    </location>
</feature>
<dbReference type="GeneID" id="36514718"/>
<evidence type="ECO:0000313" key="3">
    <source>
        <dbReference type="EMBL" id="PRT54193.1"/>
    </source>
</evidence>
<dbReference type="RefSeq" id="XP_024663295.1">
    <property type="nucleotide sequence ID" value="XM_024807527.1"/>
</dbReference>
<dbReference type="STRING" id="45607.A0A2T0FGR5"/>
<gene>
    <name evidence="2" type="ORF">B9G98_00969</name>
    <name evidence="3" type="ORF">B9G98_01813</name>
</gene>
<sequence length="736" mass="79460">MRRVLRRFKDGGSKQDDPVDRNTAEFTQDSVAMPELGNVADAGSYAPLSQEGQLSSVESRTSFFQTNQTIPSTSNAPGPSKLTQALSMLPEPKRADSIYSEESSFADQSLFSKRTRSTAQSTIGSSISGGMSKRAAEERIRVMESSSLSESHGRISVAIPTSPVETKTRDVASMTTMGMPLMTAPCSVPDSLKGSYTRQTAGPSSAASKSTFELPPKELEAPVSLATSLKSLSSNLEMLFHSADSTSAPRISGIMAQLMNDFSSLPNLEKDSPAVSIETSDELNLIIRCVLGVSDNLLRAPMVRSAKCNLLRALYQLGVTLGLLEMHIGAVPQPRNWALGIRKTPHDDLVGQLMGKLYMSPTGSIVEQEGAYVAPVLRGFSPKFSVATVCFGIPRPDESIFDSVAALQSVMPSIHAYGRIDYLRTCAGDFGSIVPPYRQLGSDMKPPMSMSLASERAGTISGTLGGYLYPLIEDEDDDLKGYTFSITCGHVCLNTTSSNTNASGTEDNNAFVPSPVLVQMFRKALVDERNKHEVDSLEYRGYQNAISELEKRPPSKLGPIVWGERTVVGGMLSDIAIIKCDNEFQCRNTLGTDLNLSQYDPGLMFCNLAVSEVVEKTAPGLSVFKYGSTSRYTNGNTSISRIVYWSSGKVQSSEFVVNSDQPVFATGGDSGAWILTKAKHGLGVVGMLHSYDGEMKEFGLFTPMSVILNRLQQVTGVQWGVVGVPHPKDQVNEPVL</sequence>
<feature type="region of interest" description="Disordered" evidence="1">
    <location>
        <begin position="106"/>
        <end position="132"/>
    </location>
</feature>
<feature type="compositionally biased region" description="Polar residues" evidence="1">
    <location>
        <begin position="194"/>
        <end position="211"/>
    </location>
</feature>
<accession>A0A2T0FGR5</accession>
<dbReference type="GO" id="GO:0006508">
    <property type="term" value="P:proteolysis"/>
    <property type="evidence" value="ECO:0007669"/>
    <property type="project" value="UniProtKB-KW"/>
</dbReference>
<proteinExistence type="predicted"/>
<keyword evidence="4" id="KW-1185">Reference proteome</keyword>
<reference evidence="3 4" key="1">
    <citation type="submission" date="2017-04" db="EMBL/GenBank/DDBJ databases">
        <title>Genome sequencing of [Candida] sorbophila.</title>
        <authorList>
            <person name="Ahn J.O."/>
        </authorList>
    </citation>
    <scope>NUCLEOTIDE SEQUENCE [LARGE SCALE GENOMIC DNA]</scope>
    <source>
        <strain evidence="3 4">DS02</strain>
    </source>
</reference>
<feature type="compositionally biased region" description="Basic and acidic residues" evidence="1">
    <location>
        <begin position="7"/>
        <end position="22"/>
    </location>
</feature>
<dbReference type="InterPro" id="IPR009003">
    <property type="entry name" value="Peptidase_S1_PA"/>
</dbReference>
<organism evidence="3 4">
    <name type="scientific">Wickerhamiella sorbophila</name>
    <dbReference type="NCBI Taxonomy" id="45607"/>
    <lineage>
        <taxon>Eukaryota</taxon>
        <taxon>Fungi</taxon>
        <taxon>Dikarya</taxon>
        <taxon>Ascomycota</taxon>
        <taxon>Saccharomycotina</taxon>
        <taxon>Dipodascomycetes</taxon>
        <taxon>Dipodascales</taxon>
        <taxon>Trichomonascaceae</taxon>
        <taxon>Wickerhamiella</taxon>
    </lineage>
</organism>
<dbReference type="Proteomes" id="UP000238350">
    <property type="component" value="Unassembled WGS sequence"/>
</dbReference>
<comment type="caution">
    <text evidence="3">The sequence shown here is derived from an EMBL/GenBank/DDBJ whole genome shotgun (WGS) entry which is preliminary data.</text>
</comment>
<dbReference type="GO" id="GO:0008233">
    <property type="term" value="F:peptidase activity"/>
    <property type="evidence" value="ECO:0007669"/>
    <property type="project" value="UniProtKB-KW"/>
</dbReference>
<evidence type="ECO:0000313" key="2">
    <source>
        <dbReference type="EMBL" id="PRT53349.1"/>
    </source>
</evidence>
<dbReference type="SUPFAM" id="SSF50494">
    <property type="entry name" value="Trypsin-like serine proteases"/>
    <property type="match status" value="1"/>
</dbReference>
<dbReference type="OrthoDB" id="4096087at2759"/>
<feature type="compositionally biased region" description="Low complexity" evidence="1">
    <location>
        <begin position="117"/>
        <end position="132"/>
    </location>
</feature>
<dbReference type="EMBL" id="NDIQ01000001">
    <property type="protein sequence ID" value="PRT53349.1"/>
    <property type="molecule type" value="Genomic_DNA"/>
</dbReference>
<keyword evidence="3" id="KW-0645">Protease</keyword>
<dbReference type="EMBL" id="NDIQ01000015">
    <property type="protein sequence ID" value="PRT54193.1"/>
    <property type="molecule type" value="Genomic_DNA"/>
</dbReference>
<evidence type="ECO:0000313" key="4">
    <source>
        <dbReference type="Proteomes" id="UP000238350"/>
    </source>
</evidence>
<feature type="region of interest" description="Disordered" evidence="1">
    <location>
        <begin position="1"/>
        <end position="22"/>
    </location>
</feature>
<name>A0A2T0FGR5_9ASCO</name>
<protein>
    <submittedName>
        <fullName evidence="3">SPS-sensor serine protease component SSY5</fullName>
    </submittedName>
</protein>
<dbReference type="Pfam" id="PF08192">
    <property type="entry name" value="Peptidase_S64"/>
    <property type="match status" value="1"/>
</dbReference>
<keyword evidence="3" id="KW-0378">Hydrolase</keyword>
<dbReference type="InterPro" id="IPR012985">
    <property type="entry name" value="Peptidase_S64_Ssy5"/>
</dbReference>
<dbReference type="AlphaFoldDB" id="A0A2T0FGR5"/>
<evidence type="ECO:0000256" key="1">
    <source>
        <dbReference type="SAM" id="MobiDB-lite"/>
    </source>
</evidence>